<keyword evidence="8 11" id="KW-0675">Receptor</keyword>
<evidence type="ECO:0000256" key="4">
    <source>
        <dbReference type="ARBA" id="ARBA00022737"/>
    </source>
</evidence>
<feature type="repeat" description="FG-GAP" evidence="10">
    <location>
        <begin position="2526"/>
        <end position="2589"/>
    </location>
</feature>
<dbReference type="SUPFAM" id="SSF69179">
    <property type="entry name" value="Integrin domains"/>
    <property type="match status" value="1"/>
</dbReference>
<feature type="compositionally biased region" description="Low complexity" evidence="13">
    <location>
        <begin position="37"/>
        <end position="46"/>
    </location>
</feature>
<evidence type="ECO:0000256" key="8">
    <source>
        <dbReference type="ARBA" id="ARBA00023170"/>
    </source>
</evidence>
<evidence type="ECO:0000313" key="16">
    <source>
        <dbReference type="Proteomes" id="UP000031443"/>
    </source>
</evidence>
<organism evidence="15 16">
    <name type="scientific">Chelonia mydas</name>
    <name type="common">Green sea-turtle</name>
    <name type="synonym">Chelonia agassizi</name>
    <dbReference type="NCBI Taxonomy" id="8469"/>
    <lineage>
        <taxon>Eukaryota</taxon>
        <taxon>Metazoa</taxon>
        <taxon>Chordata</taxon>
        <taxon>Craniata</taxon>
        <taxon>Vertebrata</taxon>
        <taxon>Euteleostomi</taxon>
        <taxon>Archelosauria</taxon>
        <taxon>Testudinata</taxon>
        <taxon>Testudines</taxon>
        <taxon>Cryptodira</taxon>
        <taxon>Durocryptodira</taxon>
        <taxon>Americhelydia</taxon>
        <taxon>Chelonioidea</taxon>
        <taxon>Cheloniidae</taxon>
        <taxon>Chelonia</taxon>
    </lineage>
</organism>
<comment type="subcellular location">
    <subcellularLocation>
        <location evidence="1 11">Membrane</location>
        <topology evidence="1 11">Single-pass type I membrane protein</topology>
    </subcellularLocation>
</comment>
<proteinExistence type="inferred from homology"/>
<dbReference type="Proteomes" id="UP000031443">
    <property type="component" value="Unassembled WGS sequence"/>
</dbReference>
<dbReference type="Pfam" id="PF01839">
    <property type="entry name" value="FG-GAP"/>
    <property type="match status" value="2"/>
</dbReference>
<dbReference type="Gene3D" id="1.10.287.1490">
    <property type="match status" value="1"/>
</dbReference>
<keyword evidence="11" id="KW-0812">Transmembrane</keyword>
<feature type="coiled-coil region" evidence="12">
    <location>
        <begin position="1766"/>
        <end position="1951"/>
    </location>
</feature>
<feature type="transmembrane region" description="Helical" evidence="11">
    <location>
        <begin position="2728"/>
        <end position="2749"/>
    </location>
</feature>
<keyword evidence="16" id="KW-1185">Reference proteome</keyword>
<evidence type="ECO:0000256" key="13">
    <source>
        <dbReference type="SAM" id="MobiDB-lite"/>
    </source>
</evidence>
<evidence type="ECO:0000256" key="10">
    <source>
        <dbReference type="PROSITE-ProRule" id="PRU00803"/>
    </source>
</evidence>
<dbReference type="PANTHER" id="PTHR19327">
    <property type="entry name" value="GOLGIN"/>
    <property type="match status" value="1"/>
</dbReference>
<dbReference type="PROSITE" id="PS50913">
    <property type="entry name" value="GRIP"/>
    <property type="match status" value="1"/>
</dbReference>
<feature type="coiled-coil region" evidence="12">
    <location>
        <begin position="512"/>
        <end position="565"/>
    </location>
</feature>
<dbReference type="InterPro" id="IPR013649">
    <property type="entry name" value="Integrin_alpha_Ig-like_1"/>
</dbReference>
<comment type="similarity">
    <text evidence="2 11">Belongs to the integrin alpha chain family.</text>
</comment>
<reference evidence="16" key="1">
    <citation type="journal article" date="2013" name="Nat. Genet.">
        <title>The draft genomes of soft-shell turtle and green sea turtle yield insights into the development and evolution of the turtle-specific body plan.</title>
        <authorList>
            <person name="Wang Z."/>
            <person name="Pascual-Anaya J."/>
            <person name="Zadissa A."/>
            <person name="Li W."/>
            <person name="Niimura Y."/>
            <person name="Huang Z."/>
            <person name="Li C."/>
            <person name="White S."/>
            <person name="Xiong Z."/>
            <person name="Fang D."/>
            <person name="Wang B."/>
            <person name="Ming Y."/>
            <person name="Chen Y."/>
            <person name="Zheng Y."/>
            <person name="Kuraku S."/>
            <person name="Pignatelli M."/>
            <person name="Herrero J."/>
            <person name="Beal K."/>
            <person name="Nozawa M."/>
            <person name="Li Q."/>
            <person name="Wang J."/>
            <person name="Zhang H."/>
            <person name="Yu L."/>
            <person name="Shigenobu S."/>
            <person name="Wang J."/>
            <person name="Liu J."/>
            <person name="Flicek P."/>
            <person name="Searle S."/>
            <person name="Wang J."/>
            <person name="Kuratani S."/>
            <person name="Yin Y."/>
            <person name="Aken B."/>
            <person name="Zhang G."/>
            <person name="Irie N."/>
        </authorList>
    </citation>
    <scope>NUCLEOTIDE SEQUENCE [LARGE SCALE GENOMIC DNA]</scope>
</reference>
<dbReference type="GO" id="GO:0031267">
    <property type="term" value="F:small GTPase binding"/>
    <property type="evidence" value="ECO:0007669"/>
    <property type="project" value="TreeGrafter"/>
</dbReference>
<dbReference type="EMBL" id="KB520471">
    <property type="protein sequence ID" value="EMP38174.1"/>
    <property type="molecule type" value="Genomic_DNA"/>
</dbReference>
<dbReference type="Pfam" id="PF01465">
    <property type="entry name" value="GRIP"/>
    <property type="match status" value="1"/>
</dbReference>
<dbReference type="Gene3D" id="1.10.220.60">
    <property type="entry name" value="GRIP domain"/>
    <property type="match status" value="1"/>
</dbReference>
<feature type="coiled-coil region" evidence="12">
    <location>
        <begin position="930"/>
        <end position="1067"/>
    </location>
</feature>
<dbReference type="GO" id="GO:0007229">
    <property type="term" value="P:integrin-mediated signaling pathway"/>
    <property type="evidence" value="ECO:0007669"/>
    <property type="project" value="UniProtKB-KW"/>
</dbReference>
<keyword evidence="11" id="KW-1133">Transmembrane helix</keyword>
<evidence type="ECO:0000256" key="12">
    <source>
        <dbReference type="SAM" id="Coils"/>
    </source>
</evidence>
<dbReference type="InterPro" id="IPR032695">
    <property type="entry name" value="Integrin_dom_sf"/>
</dbReference>
<keyword evidence="9" id="KW-0325">Glycoprotein</keyword>
<evidence type="ECO:0000256" key="9">
    <source>
        <dbReference type="ARBA" id="ARBA00023180"/>
    </source>
</evidence>
<dbReference type="PANTHER" id="PTHR19327:SF0">
    <property type="entry name" value="GOLGIN SUBFAMILY A MEMBER 4"/>
    <property type="match status" value="1"/>
</dbReference>
<sequence length="2757" mass="319931">MESLFRSPVKESLFRSSSKESLVRTSSRESLNRLDFDTPGPTFDPPSDVESEAEESLGNMDSLSKEQLLQRLRRMERSLGNYRGKYSELVTAYQTVQREKKKLQELQMDQQAKKHLQEEFDASLEEKDQLISVLQTQVSLLKQRLQNGQISTELPETNTETEPQVQSPAKEISAENVLEPGEGDGDSAKTLETLIKRVKRQENLLQRCKEMIRSHKERSAQLTNEKEALQEQLEERLQELEKMKELHMAEKTKLITQLRDAKNLVEQLEQDKGMVIAETKRQMHETMEMKEEEIAQLRAHIKQITTQGEELREQKEKSEKAAFEELEKALSTAQKVEEARKKLQAEMDEKIKAIEKTSEEERVNLQQELTRVKQEVVEIMKKSSEERVAELEKLHKRDLATKEQELNERLQAQEKEFQEKMRAALEKSQSECLQTVQEKEQQESLALEELELQKKAVQSECEKKLQDMQQEIQTSRTRILELESSLAKYSQDDKRQFEELTTLIESEKNKHNKEIAVMVEKHKEELENMKQQEKELWTEKLQILKQQQQSTIEKLREKHEQEMDIMLKEKESVFRAHIEEMNAKTLEKLDVKQTELEALSFELSETLKIRHDLEQEHFVLKDDVDKTKQESEAKLEQQRNHYQEKIDMMVKEHDISVQGIEKAHTEETNQLKVQLEEKEKHLEELKAQEHKLKESLEISEAELKQVSAKLGDLCQSHQNNSSEQAKVYEGQLTELQQKLTNMEAEKSHLKEQIVRAESQLNEVRTELDSYISQVHDLRRQLEDQRSENMQKITSLKQQYDSQLKDLGTEIDQAKRDLVEKENQLEQLKKQQNQQVEELKQKISAKEERISALQVEYENSFKQQGTKMEKIKQKAKEMQETFKKKLSEQEAKLKKEFENKQLEFSQKEKHFSAKMLEMAHASSAGINDAVSKLEMNQKEQLESLVEAHRQELEEVAQTWGKKLNQQLEELKEKHETELHKKQKEVGDLKLKLATFSAEKEGTNIEITRLKEEQVKRDESWNELQEQLKQLLAQVNTLSQSETDLKAQLEKLEDDLSHSLKDRAVLQEQLREQKTVEEKHKIKVTELTDMLKTSDEKLQILESSYSKEREDYEKKLEDKHLASQQKQIEFERLSSELAAQLDIYWKEADALLQTKTNEVIEKCTEKINLVISRIAHCQHQTTKIKKAILIKNCKIPELETQLRQITEHHTAVNSSLQESTQQLQDKENVIILMKADIERLVTEKELLQKEGGHQQQAATEKETCITQLRKELSENINVVTSMREELKEKESEICALNKLVTELNVKLENSVGLTEKEAAISLLSKQHQENQLQLLNQVQELSSRVESLSQEKASALEQVDHWMNKLSEWKKKAQLRFTQNHNTIKELQSKLELNNIQVGGKDEEINQLKEELDKQSRNLDSLKAVMEQKQRRREKQEGELTAELKIQTARTAELEEHIARKTAENDSLMEELKRHNERRDTEQKELVQQLQQAEVVVVEKDNRFKEAEEKVLSLEKQMDSMKAELDTKQREFEQMKTAMMKSKEEELKMLEDRMNAENTIKLADLKKKAEQKIASVKKQLTSQMEEKEQQLKLAMENQLKDLEQKMQEREAKIMDLEEKNRLIRDSADLEREIIQKVENVKTSLEQEKASMLENVRQMYEEKISVIQKDLTDKDGLLQKYENEQQESNDSKLKMKSQQEELFKKLECTEKKLQEEQSVIKRLQKEIEEKNKKYSLLLDQHTQGGDDLASIREELKAQVQKHHDMENVIGNLQKQLQEKDEVSQSLEQKIRELEDDIIKNKEAWKVEMEEVTFKYEEKLQGLQQQLDERNSQLKVFEENVKEETKSDLELQKLLGDMQTQQKELQAKLEEADREKQKLRKEISKVQKDLRTLRKEHQQKLDIMKKESLEEMEQKIRIEQEDMELKHNSTLKQLMREFNTQLAQKERELETAVHETISKAQDVETELIETHHAETTQLHRKIAEKDDDLKRTVKKYEEILEAREEEMTAKVNELQTQLEELQKEYKQKLADEENRHREEVTITELQIQLAQKTTLVNDSKLKEQEFMEQIHILKDRLKSYEKNVYVTAVGSPYRDGNLCHADVSLFGEPTEFEYLRKVLFEYMMGRETKTMAKVITTVLKFPADQTQKILEREDARPLPAPGSFRNGIIVKELNKLGRQKEVKITPVRALLTRMPGPQWKLKRSWFKVLVGLIAVALAYSYNVDLDHPVVYQGPNGSFFGYSVLEHYYDNTRWVLVGAPKADSKYSASVKSPGAVFKCRVHTNPERRCTELDMGRGNTRGTLCGKTCKEDRDDEWMGVSLARQPKADGSVLACAHRWKNIYYETEYILPHGFCNIIPPNLQSNGRKLLPCYEEYKKKYGEEHGSCQAGIAGFFTEVYIFRTDRRSGSLVKIFQASGKKMGSYFGSSLCAVDLNSDGLSDLLVGAPMFSEIRDEGQVTVYINRGNGVLEEQLVLNGDNAYNAHFGESMATLGDIDDDGYSDVAIGSPKEDDYVGAVYIYHGDSSGIVPQYSMKLSGQTINPMLRMFGQSISGGVDMDGNGYPDVTIGAFMSDNVVLLRSRPVITMDLSIFLPASINITAPQCHDGLQQVNCLNVTVCFLFNGKRVPGEIGLNYILTADVAKKEKGQQPRVYFVSSGETMGQVVEQLQLSYMREKCDHYLAYVKLPVVAIHHSRPVGAAGGQYKQTLMAYQQITLTGHGSQVAHNLFRFSPCSLFVSVVFLFTIQGGISGNVMIVDQQLAYPI</sequence>
<name>M7BLR1_CHEMY</name>
<feature type="coiled-coil region" evidence="12">
    <location>
        <begin position="1982"/>
        <end position="2034"/>
    </location>
</feature>
<dbReference type="GO" id="GO:0048193">
    <property type="term" value="P:Golgi vesicle transport"/>
    <property type="evidence" value="ECO:0007669"/>
    <property type="project" value="TreeGrafter"/>
</dbReference>
<accession>M7BLR1</accession>
<evidence type="ECO:0000313" key="15">
    <source>
        <dbReference type="EMBL" id="EMP38174.1"/>
    </source>
</evidence>
<evidence type="ECO:0000256" key="3">
    <source>
        <dbReference type="ARBA" id="ARBA00022729"/>
    </source>
</evidence>
<keyword evidence="3" id="KW-0732">Signal</keyword>
<evidence type="ECO:0000256" key="7">
    <source>
        <dbReference type="ARBA" id="ARBA00023136"/>
    </source>
</evidence>
<feature type="coiled-coil region" evidence="12">
    <location>
        <begin position="191"/>
        <end position="485"/>
    </location>
</feature>
<dbReference type="GO" id="GO:0007155">
    <property type="term" value="P:cell adhesion"/>
    <property type="evidence" value="ECO:0007669"/>
    <property type="project" value="UniProtKB-KW"/>
</dbReference>
<dbReference type="SMART" id="SM00191">
    <property type="entry name" value="Int_alpha"/>
    <property type="match status" value="4"/>
</dbReference>
<protein>
    <submittedName>
        <fullName evidence="15">Golgin subfamily A member 4</fullName>
    </submittedName>
</protein>
<evidence type="ECO:0000256" key="6">
    <source>
        <dbReference type="ARBA" id="ARBA00023037"/>
    </source>
</evidence>
<dbReference type="InterPro" id="IPR013519">
    <property type="entry name" value="Int_alpha_beta-p"/>
</dbReference>
<dbReference type="GO" id="GO:0005794">
    <property type="term" value="C:Golgi apparatus"/>
    <property type="evidence" value="ECO:0007669"/>
    <property type="project" value="TreeGrafter"/>
</dbReference>
<gene>
    <name evidence="15" type="ORF">UY3_04606</name>
</gene>
<feature type="domain" description="GRIP" evidence="14">
    <location>
        <begin position="2101"/>
        <end position="2148"/>
    </location>
</feature>
<dbReference type="InterPro" id="IPR000237">
    <property type="entry name" value="GRIP_dom"/>
</dbReference>
<dbReference type="SUPFAM" id="SSF69318">
    <property type="entry name" value="Integrin alpha N-terminal domain"/>
    <property type="match status" value="1"/>
</dbReference>
<dbReference type="Gene3D" id="2.130.10.130">
    <property type="entry name" value="Integrin alpha, N-terminal"/>
    <property type="match status" value="2"/>
</dbReference>
<feature type="repeat" description="FG-GAP" evidence="10">
    <location>
        <begin position="2218"/>
        <end position="2283"/>
    </location>
</feature>
<evidence type="ECO:0000256" key="11">
    <source>
        <dbReference type="RuleBase" id="RU003762"/>
    </source>
</evidence>
<feature type="coiled-coil region" evidence="12">
    <location>
        <begin position="1396"/>
        <end position="1737"/>
    </location>
</feature>
<dbReference type="InterPro" id="IPR028994">
    <property type="entry name" value="Integrin_alpha_N"/>
</dbReference>
<feature type="compositionally biased region" description="Low complexity" evidence="13">
    <location>
        <begin position="152"/>
        <end position="163"/>
    </location>
</feature>
<dbReference type="PROSITE" id="PS51470">
    <property type="entry name" value="FG_GAP"/>
    <property type="match status" value="4"/>
</dbReference>
<evidence type="ECO:0000256" key="2">
    <source>
        <dbReference type="ARBA" id="ARBA00008054"/>
    </source>
</evidence>
<dbReference type="InterPro" id="IPR000413">
    <property type="entry name" value="Integrin_alpha"/>
</dbReference>
<dbReference type="GO" id="GO:0008305">
    <property type="term" value="C:integrin complex"/>
    <property type="evidence" value="ECO:0007669"/>
    <property type="project" value="InterPro"/>
</dbReference>
<evidence type="ECO:0000256" key="1">
    <source>
        <dbReference type="ARBA" id="ARBA00004479"/>
    </source>
</evidence>
<dbReference type="Pfam" id="PF08441">
    <property type="entry name" value="Integrin_A_Ig_1"/>
    <property type="match status" value="1"/>
</dbReference>
<dbReference type="Gene3D" id="2.60.40.1460">
    <property type="entry name" value="Integrin domains. Chain A, domain 2"/>
    <property type="match status" value="1"/>
</dbReference>
<feature type="region of interest" description="Disordered" evidence="13">
    <location>
        <begin position="151"/>
        <end position="187"/>
    </location>
</feature>
<dbReference type="eggNOG" id="ENOG502QTM0">
    <property type="taxonomic scope" value="Eukaryota"/>
</dbReference>
<feature type="repeat" description="FG-GAP" evidence="10">
    <location>
        <begin position="2466"/>
        <end position="2523"/>
    </location>
</feature>
<feature type="repeat" description="FG-GAP" evidence="10">
    <location>
        <begin position="2405"/>
        <end position="2464"/>
    </location>
</feature>
<keyword evidence="6 11" id="KW-0401">Integrin</keyword>
<feature type="coiled-coil region" evidence="12">
    <location>
        <begin position="1228"/>
        <end position="1287"/>
    </location>
</feature>
<dbReference type="PRINTS" id="PR01185">
    <property type="entry name" value="INTEGRINA"/>
</dbReference>
<keyword evidence="7 11" id="KW-0472">Membrane</keyword>
<dbReference type="InterPro" id="IPR013517">
    <property type="entry name" value="FG-GAP"/>
</dbReference>
<feature type="coiled-coil region" evidence="12">
    <location>
        <begin position="1329"/>
        <end position="1363"/>
    </location>
</feature>
<keyword evidence="12" id="KW-0175">Coiled coil</keyword>
<feature type="coiled-coil region" evidence="12">
    <location>
        <begin position="610"/>
        <end position="902"/>
    </location>
</feature>
<feature type="region of interest" description="Disordered" evidence="13">
    <location>
        <begin position="1"/>
        <end position="65"/>
    </location>
</feature>
<evidence type="ECO:0000256" key="5">
    <source>
        <dbReference type="ARBA" id="ARBA00022889"/>
    </source>
</evidence>
<dbReference type="SMART" id="SM00755">
    <property type="entry name" value="Grip"/>
    <property type="match status" value="1"/>
</dbReference>
<dbReference type="SUPFAM" id="SSF101283">
    <property type="entry name" value="GRIP domain"/>
    <property type="match status" value="1"/>
</dbReference>
<feature type="coiled-coil region" evidence="12">
    <location>
        <begin position="65"/>
        <end position="113"/>
    </location>
</feature>
<keyword evidence="5 11" id="KW-0130">Cell adhesion</keyword>
<keyword evidence="4" id="KW-0677">Repeat</keyword>
<evidence type="ECO:0000259" key="14">
    <source>
        <dbReference type="PROSITE" id="PS50913"/>
    </source>
</evidence>
<feature type="compositionally biased region" description="Basic and acidic residues" evidence="13">
    <location>
        <begin position="8"/>
        <end position="36"/>
    </location>
</feature>